<dbReference type="EMBL" id="FZPD01000003">
    <property type="protein sequence ID" value="SNT05268.1"/>
    <property type="molecule type" value="Genomic_DNA"/>
</dbReference>
<proteinExistence type="predicted"/>
<protein>
    <submittedName>
        <fullName evidence="2">Putative lumazine-binding</fullName>
    </submittedName>
</protein>
<dbReference type="RefSeq" id="WP_089356885.1">
    <property type="nucleotide sequence ID" value="NZ_FZPD01000003.1"/>
</dbReference>
<keyword evidence="3" id="KW-1185">Reference proteome</keyword>
<accession>A0A239JIP1</accession>
<dbReference type="AlphaFoldDB" id="A0A239JIP1"/>
<evidence type="ECO:0000313" key="3">
    <source>
        <dbReference type="Proteomes" id="UP000198393"/>
    </source>
</evidence>
<dbReference type="OrthoDB" id="5732224at2"/>
<feature type="signal peptide" evidence="1">
    <location>
        <begin position="1"/>
        <end position="18"/>
    </location>
</feature>
<name>A0A239JIP1_EKHLU</name>
<reference evidence="2 3" key="1">
    <citation type="submission" date="2017-06" db="EMBL/GenBank/DDBJ databases">
        <authorList>
            <person name="Kim H.J."/>
            <person name="Triplett B.A."/>
        </authorList>
    </citation>
    <scope>NUCLEOTIDE SEQUENCE [LARGE SCALE GENOMIC DNA]</scope>
    <source>
        <strain evidence="2 3">DSM 19307</strain>
    </source>
</reference>
<evidence type="ECO:0000256" key="1">
    <source>
        <dbReference type="SAM" id="SignalP"/>
    </source>
</evidence>
<dbReference type="Proteomes" id="UP000198393">
    <property type="component" value="Unassembled WGS sequence"/>
</dbReference>
<evidence type="ECO:0000313" key="2">
    <source>
        <dbReference type="EMBL" id="SNT05268.1"/>
    </source>
</evidence>
<organism evidence="2 3">
    <name type="scientific">Ekhidna lutea</name>
    <dbReference type="NCBI Taxonomy" id="447679"/>
    <lineage>
        <taxon>Bacteria</taxon>
        <taxon>Pseudomonadati</taxon>
        <taxon>Bacteroidota</taxon>
        <taxon>Cytophagia</taxon>
        <taxon>Cytophagales</taxon>
        <taxon>Reichenbachiellaceae</taxon>
        <taxon>Ekhidna</taxon>
    </lineage>
</organism>
<dbReference type="Gene3D" id="3.10.450.50">
    <property type="match status" value="2"/>
</dbReference>
<sequence length="300" mass="34868">MKNNLTLLLFALVIGLNAQTPQETVDALYTSINYDGKTIPDFKEGLKLFTENAQFKWVSDSTVASFTPVEFLKVYEDQIREGIILEATEFEISNKSEIYGNIAHFLSSYKAEVKTPQGVHKKRGINSIQLIKNEQNEWKIAAMVWYDEDDENPLPLMLDDWYSDDRKKITKAAMNYLESIYKVDTTLLVSISPSLVKQGYYYSRKDSSWSISPMTYEELKNIAATYNKKGWIPPTAPKQVEILDMDERVANVKVYAIWGFDYLLMTKNENDDWIVQQILWQSYNAKDHTKMMRRIKDENK</sequence>
<gene>
    <name evidence="2" type="ORF">SAMN05421640_2177</name>
</gene>
<keyword evidence="1" id="KW-0732">Signal</keyword>
<feature type="chain" id="PRO_5012782944" evidence="1">
    <location>
        <begin position="19"/>
        <end position="300"/>
    </location>
</feature>